<evidence type="ECO:0000259" key="1">
    <source>
        <dbReference type="PROSITE" id="PS51186"/>
    </source>
</evidence>
<dbReference type="InterPro" id="IPR000182">
    <property type="entry name" value="GNAT_dom"/>
</dbReference>
<dbReference type="PANTHER" id="PTHR43792:SF1">
    <property type="entry name" value="N-ACETYLTRANSFERASE DOMAIN-CONTAINING PROTEIN"/>
    <property type="match status" value="1"/>
</dbReference>
<dbReference type="PANTHER" id="PTHR43792">
    <property type="entry name" value="GNAT FAMILY, PUTATIVE (AFU_ORTHOLOGUE AFUA_3G00765)-RELATED-RELATED"/>
    <property type="match status" value="1"/>
</dbReference>
<evidence type="ECO:0000313" key="3">
    <source>
        <dbReference type="Proteomes" id="UP000680866"/>
    </source>
</evidence>
<name>A0A810MWH9_9ACTN</name>
<sequence length="178" mass="19886">MGELSTQRLLLRHWRESDLDPWAEMNADPQVREFFPNLETREKSTAAVARFQAGLEERGWGWWAVEVAATGEFIGFTGLNPISANMPFTGVETGWRLRRTAWGHGYATEAARACLAYGFDVLALPEIVAFTAAGNVRSEAVMRRIGMTRDLNGDFDHPNIPDGPVRRHILYRIAAPAS</sequence>
<dbReference type="GO" id="GO:0016747">
    <property type="term" value="F:acyltransferase activity, transferring groups other than amino-acyl groups"/>
    <property type="evidence" value="ECO:0007669"/>
    <property type="project" value="InterPro"/>
</dbReference>
<keyword evidence="3" id="KW-1185">Reference proteome</keyword>
<reference evidence="2" key="1">
    <citation type="submission" date="2020-08" db="EMBL/GenBank/DDBJ databases">
        <title>Whole genome shotgun sequence of Polymorphospora rubra NBRC 101157.</title>
        <authorList>
            <person name="Komaki H."/>
            <person name="Tamura T."/>
        </authorList>
    </citation>
    <scope>NUCLEOTIDE SEQUENCE</scope>
    <source>
        <strain evidence="2">NBRC 101157</strain>
    </source>
</reference>
<proteinExistence type="predicted"/>
<dbReference type="EMBL" id="AP023359">
    <property type="protein sequence ID" value="BCJ64910.1"/>
    <property type="molecule type" value="Genomic_DNA"/>
</dbReference>
<feature type="domain" description="N-acetyltransferase" evidence="1">
    <location>
        <begin position="9"/>
        <end position="176"/>
    </location>
</feature>
<dbReference type="SUPFAM" id="SSF55729">
    <property type="entry name" value="Acyl-CoA N-acyltransferases (Nat)"/>
    <property type="match status" value="1"/>
</dbReference>
<evidence type="ECO:0000313" key="2">
    <source>
        <dbReference type="EMBL" id="BCJ64910.1"/>
    </source>
</evidence>
<protein>
    <submittedName>
        <fullName evidence="2">N-acetyltransferase</fullName>
    </submittedName>
</protein>
<dbReference type="KEGG" id="pry:Prubr_19310"/>
<dbReference type="InterPro" id="IPR016181">
    <property type="entry name" value="Acyl_CoA_acyltransferase"/>
</dbReference>
<dbReference type="Proteomes" id="UP000680866">
    <property type="component" value="Chromosome"/>
</dbReference>
<dbReference type="InterPro" id="IPR051531">
    <property type="entry name" value="N-acetyltransferase"/>
</dbReference>
<dbReference type="Gene3D" id="3.40.630.30">
    <property type="match status" value="1"/>
</dbReference>
<dbReference type="AlphaFoldDB" id="A0A810MWH9"/>
<dbReference type="Pfam" id="PF13302">
    <property type="entry name" value="Acetyltransf_3"/>
    <property type="match status" value="1"/>
</dbReference>
<accession>A0A810MWH9</accession>
<dbReference type="RefSeq" id="WP_212823932.1">
    <property type="nucleotide sequence ID" value="NZ_AP023359.1"/>
</dbReference>
<gene>
    <name evidence="2" type="ORF">Prubr_19310</name>
</gene>
<organism evidence="2 3">
    <name type="scientific">Polymorphospora rubra</name>
    <dbReference type="NCBI Taxonomy" id="338584"/>
    <lineage>
        <taxon>Bacteria</taxon>
        <taxon>Bacillati</taxon>
        <taxon>Actinomycetota</taxon>
        <taxon>Actinomycetes</taxon>
        <taxon>Micromonosporales</taxon>
        <taxon>Micromonosporaceae</taxon>
        <taxon>Polymorphospora</taxon>
    </lineage>
</organism>
<dbReference type="PROSITE" id="PS51186">
    <property type="entry name" value="GNAT"/>
    <property type="match status" value="1"/>
</dbReference>